<dbReference type="OrthoDB" id="119381at2759"/>
<dbReference type="HOGENOM" id="CLU_2927635_0_0_1"/>
<evidence type="ECO:0008006" key="3">
    <source>
        <dbReference type="Google" id="ProtNLM"/>
    </source>
</evidence>
<dbReference type="EMBL" id="ANIZ01003580">
    <property type="protein sequence ID" value="ETI32700.1"/>
    <property type="molecule type" value="Genomic_DNA"/>
</dbReference>
<name>V9E0P9_PHYNI</name>
<sequence>MVERFFSIARTSFGHERNGLQPITLEQILFLRQNAGYWDAKLADDCDGLRGRVYKDTGSRG</sequence>
<evidence type="ECO:0000313" key="1">
    <source>
        <dbReference type="EMBL" id="ETI32700.1"/>
    </source>
</evidence>
<accession>V9E0P9</accession>
<comment type="caution">
    <text evidence="1">The sequence shown here is derived from an EMBL/GenBank/DDBJ whole genome shotgun (WGS) entry which is preliminary data.</text>
</comment>
<reference evidence="1 2" key="1">
    <citation type="submission" date="2013-11" db="EMBL/GenBank/DDBJ databases">
        <title>The Genome Sequence of Phytophthora parasitica P1569.</title>
        <authorList>
            <consortium name="The Broad Institute Genomics Platform"/>
            <person name="Russ C."/>
            <person name="Tyler B."/>
            <person name="Panabieres F."/>
            <person name="Shan W."/>
            <person name="Tripathy S."/>
            <person name="Grunwald N."/>
            <person name="Machado M."/>
            <person name="Johnson C.S."/>
            <person name="Arredondo F."/>
            <person name="Hong C."/>
            <person name="Coffey M."/>
            <person name="Young S.K."/>
            <person name="Zeng Q."/>
            <person name="Gargeya S."/>
            <person name="Fitzgerald M."/>
            <person name="Abouelleil A."/>
            <person name="Alvarado L."/>
            <person name="Chapman S.B."/>
            <person name="Gainer-Dewar J."/>
            <person name="Goldberg J."/>
            <person name="Griggs A."/>
            <person name="Gujja S."/>
            <person name="Hansen M."/>
            <person name="Howarth C."/>
            <person name="Imamovic A."/>
            <person name="Ireland A."/>
            <person name="Larimer J."/>
            <person name="McCowan C."/>
            <person name="Murphy C."/>
            <person name="Pearson M."/>
            <person name="Poon T.W."/>
            <person name="Priest M."/>
            <person name="Roberts A."/>
            <person name="Saif S."/>
            <person name="Shea T."/>
            <person name="Sykes S."/>
            <person name="Wortman J."/>
            <person name="Nusbaum C."/>
            <person name="Birren B."/>
        </authorList>
    </citation>
    <scope>NUCLEOTIDE SEQUENCE [LARGE SCALE GENOMIC DNA]</scope>
    <source>
        <strain evidence="1 2">P1569</strain>
    </source>
</reference>
<organism evidence="1 2">
    <name type="scientific">Phytophthora nicotianae P1569</name>
    <dbReference type="NCBI Taxonomy" id="1317065"/>
    <lineage>
        <taxon>Eukaryota</taxon>
        <taxon>Sar</taxon>
        <taxon>Stramenopiles</taxon>
        <taxon>Oomycota</taxon>
        <taxon>Peronosporomycetes</taxon>
        <taxon>Peronosporales</taxon>
        <taxon>Peronosporaceae</taxon>
        <taxon>Phytophthora</taxon>
    </lineage>
</organism>
<dbReference type="Proteomes" id="UP000018721">
    <property type="component" value="Unassembled WGS sequence"/>
</dbReference>
<protein>
    <recommendedName>
        <fullName evidence="3">HAT C-terminal dimerisation domain-containing protein</fullName>
    </recommendedName>
</protein>
<gene>
    <name evidence="1" type="ORF">F443_20543</name>
</gene>
<keyword evidence="2" id="KW-1185">Reference proteome</keyword>
<proteinExistence type="predicted"/>
<dbReference type="AlphaFoldDB" id="V9E0P9"/>
<evidence type="ECO:0000313" key="2">
    <source>
        <dbReference type="Proteomes" id="UP000018721"/>
    </source>
</evidence>